<dbReference type="InterPro" id="IPR036526">
    <property type="entry name" value="C-N_Hydrolase_sf"/>
</dbReference>
<feature type="compositionally biased region" description="Low complexity" evidence="1">
    <location>
        <begin position="324"/>
        <end position="346"/>
    </location>
</feature>
<dbReference type="PANTHER" id="PTHR11750">
    <property type="entry name" value="PROTEIN N-TERMINAL AMIDASE"/>
    <property type="match status" value="1"/>
</dbReference>
<dbReference type="GO" id="GO:0030163">
    <property type="term" value="P:protein catabolic process"/>
    <property type="evidence" value="ECO:0007669"/>
    <property type="project" value="TreeGrafter"/>
</dbReference>
<dbReference type="GO" id="GO:0070773">
    <property type="term" value="F:protein-N-terminal glutamine amidohydrolase activity"/>
    <property type="evidence" value="ECO:0007669"/>
    <property type="project" value="InterPro"/>
</dbReference>
<dbReference type="InterPro" id="IPR003010">
    <property type="entry name" value="C-N_Hydrolase"/>
</dbReference>
<feature type="domain" description="CN hydrolase" evidence="2">
    <location>
        <begin position="1"/>
        <end position="281"/>
    </location>
</feature>
<dbReference type="CDD" id="cd07566">
    <property type="entry name" value="ScNTA1_like"/>
    <property type="match status" value="1"/>
</dbReference>
<evidence type="ECO:0000259" key="2">
    <source>
        <dbReference type="PROSITE" id="PS50263"/>
    </source>
</evidence>
<dbReference type="STRING" id="98403.A0A151GNP8"/>
<organism evidence="3 4">
    <name type="scientific">Drechmeria coniospora</name>
    <name type="common">Nematophagous fungus</name>
    <name type="synonym">Meria coniospora</name>
    <dbReference type="NCBI Taxonomy" id="98403"/>
    <lineage>
        <taxon>Eukaryota</taxon>
        <taxon>Fungi</taxon>
        <taxon>Dikarya</taxon>
        <taxon>Ascomycota</taxon>
        <taxon>Pezizomycotina</taxon>
        <taxon>Sordariomycetes</taxon>
        <taxon>Hypocreomycetidae</taxon>
        <taxon>Hypocreales</taxon>
        <taxon>Ophiocordycipitaceae</taxon>
        <taxon>Drechmeria</taxon>
    </lineage>
</organism>
<protein>
    <recommendedName>
        <fullName evidence="2">CN hydrolase domain-containing protein</fullName>
    </recommendedName>
</protein>
<feature type="region of interest" description="Disordered" evidence="1">
    <location>
        <begin position="277"/>
        <end position="359"/>
    </location>
</feature>
<proteinExistence type="predicted"/>
<evidence type="ECO:0000313" key="4">
    <source>
        <dbReference type="Proteomes" id="UP000076580"/>
    </source>
</evidence>
<dbReference type="Pfam" id="PF00795">
    <property type="entry name" value="CN_hydrolase"/>
    <property type="match status" value="1"/>
</dbReference>
<dbReference type="InParanoid" id="A0A151GNP8"/>
<reference evidence="3 4" key="1">
    <citation type="journal article" date="2016" name="Sci. Rep.">
        <title>Insights into Adaptations to a Near-Obligate Nematode Endoparasitic Lifestyle from the Finished Genome of Drechmeria coniospora.</title>
        <authorList>
            <person name="Zhang L."/>
            <person name="Zhou Z."/>
            <person name="Guo Q."/>
            <person name="Fokkens L."/>
            <person name="Miskei M."/>
            <person name="Pocsi I."/>
            <person name="Zhang W."/>
            <person name="Chen M."/>
            <person name="Wang L."/>
            <person name="Sun Y."/>
            <person name="Donzelli B.G."/>
            <person name="Gibson D.M."/>
            <person name="Nelson D.R."/>
            <person name="Luo J.G."/>
            <person name="Rep M."/>
            <person name="Liu H."/>
            <person name="Yang S."/>
            <person name="Wang J."/>
            <person name="Krasnoff S.B."/>
            <person name="Xu Y."/>
            <person name="Molnar I."/>
            <person name="Lin M."/>
        </authorList>
    </citation>
    <scope>NUCLEOTIDE SEQUENCE [LARGE SCALE GENOMIC DNA]</scope>
    <source>
        <strain evidence="3 4">ARSEF 6962</strain>
    </source>
</reference>
<name>A0A151GNP8_DRECN</name>
<comment type="caution">
    <text evidence="3">The sequence shown here is derived from an EMBL/GenBank/DDBJ whole genome shotgun (WGS) entry which is preliminary data.</text>
</comment>
<dbReference type="SUPFAM" id="SSF56317">
    <property type="entry name" value="Carbon-nitrogen hydrolase"/>
    <property type="match status" value="1"/>
</dbReference>
<dbReference type="InterPro" id="IPR039703">
    <property type="entry name" value="Nta1"/>
</dbReference>
<dbReference type="GeneID" id="63718376"/>
<evidence type="ECO:0000313" key="3">
    <source>
        <dbReference type="EMBL" id="KYK58716.1"/>
    </source>
</evidence>
<keyword evidence="4" id="KW-1185">Reference proteome</keyword>
<dbReference type="PANTHER" id="PTHR11750:SF26">
    <property type="entry name" value="PROTEIN N-TERMINAL AMIDASE"/>
    <property type="match status" value="1"/>
</dbReference>
<dbReference type="EMBL" id="LAYC01000002">
    <property type="protein sequence ID" value="KYK58716.1"/>
    <property type="molecule type" value="Genomic_DNA"/>
</dbReference>
<dbReference type="Gene3D" id="3.60.110.10">
    <property type="entry name" value="Carbon-nitrogen hydrolase"/>
    <property type="match status" value="1"/>
</dbReference>
<evidence type="ECO:0000256" key="1">
    <source>
        <dbReference type="SAM" id="MobiDB-lite"/>
    </source>
</evidence>
<dbReference type="AlphaFoldDB" id="A0A151GNP8"/>
<sequence length="359" mass="39573">MRIGCLQFAPRVGDVNNNLSDADAVLNRVEPEDLDLLVLPELAFSGYNFKSLREIEPFLEHSESGISSLWARTVALKYDCTVLVGYPEKVDPELKWPTGPEYYNSAIVMNKDGEAVANYRKSHLYMTDETWAFENPEGFYRGFLVGLGHTAIGICMDLNPYKFQAPWDTFEFAFHALEMDANLVILTMAWMTREDGSQFSLTPREPDMETLAYWLSRIEPIIRSDGDEEIIVVFANRCGTEAEAVYAGTSAVLGIKSGEVRVYGVLGRGEEELLVVDTNDPPDARLVYRPKDQEVTPDGDASTEKKPPIETMNRPLDDSGSNISESGNKTGSGGSTSSQASTGSSTKAPLKTATHSILS</sequence>
<dbReference type="Proteomes" id="UP000076580">
    <property type="component" value="Chromosome 02"/>
</dbReference>
<dbReference type="PROSITE" id="PS50263">
    <property type="entry name" value="CN_HYDROLASE"/>
    <property type="match status" value="1"/>
</dbReference>
<dbReference type="RefSeq" id="XP_040658068.1">
    <property type="nucleotide sequence ID" value="XM_040803035.1"/>
</dbReference>
<dbReference type="GO" id="GO:0008418">
    <property type="term" value="F:protein-N-terminal asparagine amidohydrolase activity"/>
    <property type="evidence" value="ECO:0007669"/>
    <property type="project" value="InterPro"/>
</dbReference>
<gene>
    <name evidence="3" type="ORF">DCS_05733</name>
</gene>
<accession>A0A151GNP8</accession>